<organism evidence="8">
    <name type="scientific">freshwater metagenome</name>
    <dbReference type="NCBI Taxonomy" id="449393"/>
    <lineage>
        <taxon>unclassified sequences</taxon>
        <taxon>metagenomes</taxon>
        <taxon>ecological metagenomes</taxon>
    </lineage>
</organism>
<accession>A0A6J6SCY7</accession>
<proteinExistence type="predicted"/>
<dbReference type="InterPro" id="IPR042094">
    <property type="entry name" value="T2SS_GspF_sf"/>
</dbReference>
<feature type="transmembrane region" description="Helical" evidence="6">
    <location>
        <begin position="610"/>
        <end position="630"/>
    </location>
</feature>
<evidence type="ECO:0000256" key="5">
    <source>
        <dbReference type="ARBA" id="ARBA00023136"/>
    </source>
</evidence>
<dbReference type="EMBL" id="CAEZXR010000425">
    <property type="protein sequence ID" value="CAB4732771.1"/>
    <property type="molecule type" value="Genomic_DNA"/>
</dbReference>
<dbReference type="Pfam" id="PF00482">
    <property type="entry name" value="T2SSF"/>
    <property type="match status" value="1"/>
</dbReference>
<protein>
    <submittedName>
        <fullName evidence="8">Unannotated protein</fullName>
    </submittedName>
</protein>
<keyword evidence="4 6" id="KW-1133">Transmembrane helix</keyword>
<evidence type="ECO:0000256" key="2">
    <source>
        <dbReference type="ARBA" id="ARBA00022475"/>
    </source>
</evidence>
<keyword evidence="2" id="KW-1003">Cell membrane</keyword>
<dbReference type="Gene3D" id="1.20.81.30">
    <property type="entry name" value="Type II secretion system (T2SS), domain F"/>
    <property type="match status" value="1"/>
</dbReference>
<feature type="domain" description="VWFA" evidence="7">
    <location>
        <begin position="87"/>
        <end position="261"/>
    </location>
</feature>
<evidence type="ECO:0000313" key="8">
    <source>
        <dbReference type="EMBL" id="CAB4732771.1"/>
    </source>
</evidence>
<feature type="transmembrane region" description="Helical" evidence="6">
    <location>
        <begin position="579"/>
        <end position="598"/>
    </location>
</feature>
<dbReference type="InterPro" id="IPR002035">
    <property type="entry name" value="VWF_A"/>
</dbReference>
<dbReference type="PANTHER" id="PTHR35007:SF1">
    <property type="entry name" value="PILUS ASSEMBLY PROTEIN"/>
    <property type="match status" value="1"/>
</dbReference>
<feature type="transmembrane region" description="Helical" evidence="6">
    <location>
        <begin position="411"/>
        <end position="430"/>
    </location>
</feature>
<dbReference type="PROSITE" id="PS50234">
    <property type="entry name" value="VWFA"/>
    <property type="match status" value="1"/>
</dbReference>
<gene>
    <name evidence="8" type="ORF">UFOPK2579_02681</name>
</gene>
<evidence type="ECO:0000256" key="1">
    <source>
        <dbReference type="ARBA" id="ARBA00004651"/>
    </source>
</evidence>
<name>A0A6J6SCY7_9ZZZZ</name>
<keyword evidence="3 6" id="KW-0812">Transmembrane</keyword>
<feature type="transmembrane region" description="Helical" evidence="6">
    <location>
        <begin position="316"/>
        <end position="337"/>
    </location>
</feature>
<dbReference type="SMART" id="SM00327">
    <property type="entry name" value="VWA"/>
    <property type="match status" value="1"/>
</dbReference>
<dbReference type="PANTHER" id="PTHR35007">
    <property type="entry name" value="INTEGRAL MEMBRANE PROTEIN-RELATED"/>
    <property type="match status" value="1"/>
</dbReference>
<sequence length="638" mass="66206">MSLRHALLRTVAAAALATGVVLGSASAGLAADGSIAHVETTDDGVQILVSVPVGSDVDLDGVSVTIADQSVEATAVPASSSDAVRRTAILAIDTSNSMSGDRIDAARQAALTFLDSVPADVYIGVVSFAGDVRTEQVPTLDRDSVRAVVEGLTLSRDTRLYDGILSAIDLAGSDGQRKLVVLSDGADTSDTPVSSVIDRIKASGVLVDVIALESGEQNGALDRLAAAGDGDVIAADSAALGETFAAEADALDRQVLVTAAVPDDLISTDATVRVTLPDPGGAIVAQAFTTVTDTVAGGSNVDDQVVVDDGWAAPDWVMYVGVGALAVGLVVLLMSLVPRAAAPMSPADRVATYTAGTTGRSEAAGARIDADQALTQAKDAAANVLRRNKGLEVRIAARLDGSGSDLKPAEWLLIHAGVFLLSGLVGLLAGAGSLPVGLLFLVLGAVGPWLYLGLRRSRRRKKFNSLLPDTLQLMSGALSAGLSLAQSVDTIVKEGAEPVSSEFRRVLVETRLGVSVEEALEGVAERFESKDFAWVVMAIKIQRQVGGNLAELLDTVAATMREREYMRRQVASLSAEGRLSAYVLGGLPPLFLIYLTLTQGDYVAPLFDDVRGLVMLIGAGVWLSIGAFWMSRLVKVEV</sequence>
<evidence type="ECO:0000256" key="6">
    <source>
        <dbReference type="SAM" id="Phobius"/>
    </source>
</evidence>
<reference evidence="8" key="1">
    <citation type="submission" date="2020-05" db="EMBL/GenBank/DDBJ databases">
        <authorList>
            <person name="Chiriac C."/>
            <person name="Salcher M."/>
            <person name="Ghai R."/>
            <person name="Kavagutti S V."/>
        </authorList>
    </citation>
    <scope>NUCLEOTIDE SEQUENCE</scope>
</reference>
<dbReference type="AlphaFoldDB" id="A0A6J6SCY7"/>
<dbReference type="SUPFAM" id="SSF53300">
    <property type="entry name" value="vWA-like"/>
    <property type="match status" value="1"/>
</dbReference>
<keyword evidence="5 6" id="KW-0472">Membrane</keyword>
<comment type="subcellular location">
    <subcellularLocation>
        <location evidence="1">Cell membrane</location>
        <topology evidence="1">Multi-pass membrane protein</topology>
    </subcellularLocation>
</comment>
<evidence type="ECO:0000256" key="4">
    <source>
        <dbReference type="ARBA" id="ARBA00022989"/>
    </source>
</evidence>
<feature type="transmembrane region" description="Helical" evidence="6">
    <location>
        <begin position="436"/>
        <end position="454"/>
    </location>
</feature>
<dbReference type="Pfam" id="PF13519">
    <property type="entry name" value="VWA_2"/>
    <property type="match status" value="1"/>
</dbReference>
<evidence type="ECO:0000256" key="3">
    <source>
        <dbReference type="ARBA" id="ARBA00022692"/>
    </source>
</evidence>
<evidence type="ECO:0000259" key="7">
    <source>
        <dbReference type="PROSITE" id="PS50234"/>
    </source>
</evidence>
<dbReference type="GO" id="GO:0005886">
    <property type="term" value="C:plasma membrane"/>
    <property type="evidence" value="ECO:0007669"/>
    <property type="project" value="UniProtKB-SubCell"/>
</dbReference>
<dbReference type="InterPro" id="IPR018076">
    <property type="entry name" value="T2SS_GspF_dom"/>
</dbReference>
<dbReference type="CDD" id="cd00198">
    <property type="entry name" value="vWFA"/>
    <property type="match status" value="1"/>
</dbReference>
<dbReference type="Gene3D" id="3.40.50.410">
    <property type="entry name" value="von Willebrand factor, type A domain"/>
    <property type="match status" value="1"/>
</dbReference>
<dbReference type="InterPro" id="IPR036465">
    <property type="entry name" value="vWFA_dom_sf"/>
</dbReference>